<keyword evidence="3" id="KW-1185">Reference proteome</keyword>
<evidence type="ECO:0000313" key="2">
    <source>
        <dbReference type="EMBL" id="GIM98302.1"/>
    </source>
</evidence>
<evidence type="ECO:0000313" key="3">
    <source>
        <dbReference type="Proteomes" id="UP000677082"/>
    </source>
</evidence>
<sequence>MPPSGDGPVPSAANLCADYLALDGTARAQALGETAVRTAGVACGIAGGGGRVLRGVGVRASSGLCLPAVAGVAVGSRDSATLPPTSRAITGSRPATANRCTSTHRSTVVVNPPRAVSEPPINPAPFRNGSAMPNAAQSPRVLLVSV</sequence>
<dbReference type="EMBL" id="BOQN01000218">
    <property type="protein sequence ID" value="GIM98302.1"/>
    <property type="molecule type" value="Genomic_DNA"/>
</dbReference>
<feature type="region of interest" description="Disordered" evidence="1">
    <location>
        <begin position="113"/>
        <end position="133"/>
    </location>
</feature>
<comment type="caution">
    <text evidence="2">The sequence shown here is derived from an EMBL/GenBank/DDBJ whole genome shotgun (WGS) entry which is preliminary data.</text>
</comment>
<name>A0A919WDK1_9ACTN</name>
<protein>
    <submittedName>
        <fullName evidence="2">Uncharacterized protein</fullName>
    </submittedName>
</protein>
<proteinExistence type="predicted"/>
<organism evidence="2 3">
    <name type="scientific">Paractinoplanes toevensis</name>
    <dbReference type="NCBI Taxonomy" id="571911"/>
    <lineage>
        <taxon>Bacteria</taxon>
        <taxon>Bacillati</taxon>
        <taxon>Actinomycetota</taxon>
        <taxon>Actinomycetes</taxon>
        <taxon>Micromonosporales</taxon>
        <taxon>Micromonosporaceae</taxon>
        <taxon>Paractinoplanes</taxon>
    </lineage>
</organism>
<gene>
    <name evidence="2" type="ORF">Ato02nite_100950</name>
</gene>
<evidence type="ECO:0000256" key="1">
    <source>
        <dbReference type="SAM" id="MobiDB-lite"/>
    </source>
</evidence>
<dbReference type="Proteomes" id="UP000677082">
    <property type="component" value="Unassembled WGS sequence"/>
</dbReference>
<reference evidence="2 3" key="1">
    <citation type="submission" date="2021-03" db="EMBL/GenBank/DDBJ databases">
        <title>Whole genome shotgun sequence of Actinoplanes toevensis NBRC 105298.</title>
        <authorList>
            <person name="Komaki H."/>
            <person name="Tamura T."/>
        </authorList>
    </citation>
    <scope>NUCLEOTIDE SEQUENCE [LARGE SCALE GENOMIC DNA]</scope>
    <source>
        <strain evidence="2 3">NBRC 105298</strain>
    </source>
</reference>
<accession>A0A919WDK1</accession>
<dbReference type="AlphaFoldDB" id="A0A919WDK1"/>